<dbReference type="InterPro" id="IPR001279">
    <property type="entry name" value="Metallo-B-lactamas"/>
</dbReference>
<keyword evidence="3" id="KW-1185">Reference proteome</keyword>
<dbReference type="PANTHER" id="PTHR42951:SF4">
    <property type="entry name" value="ACYL-COENZYME A THIOESTERASE MBLAC2"/>
    <property type="match status" value="1"/>
</dbReference>
<feature type="domain" description="Metallo-beta-lactamase" evidence="1">
    <location>
        <begin position="41"/>
        <end position="220"/>
    </location>
</feature>
<reference evidence="2" key="1">
    <citation type="journal article" date="2014" name="Int. J. Syst. Evol. Microbiol.">
        <title>Complete genome sequence of Corynebacterium casei LMG S-19264T (=DSM 44701T), isolated from a smear-ripened cheese.</title>
        <authorList>
            <consortium name="US DOE Joint Genome Institute (JGI-PGF)"/>
            <person name="Walter F."/>
            <person name="Albersmeier A."/>
            <person name="Kalinowski J."/>
            <person name="Ruckert C."/>
        </authorList>
    </citation>
    <scope>NUCLEOTIDE SEQUENCE</scope>
    <source>
        <strain evidence="2">JCM 4369</strain>
    </source>
</reference>
<dbReference type="Gene3D" id="3.60.15.10">
    <property type="entry name" value="Ribonuclease Z/Hydroxyacylglutathione hydrolase-like"/>
    <property type="match status" value="1"/>
</dbReference>
<evidence type="ECO:0000313" key="2">
    <source>
        <dbReference type="EMBL" id="GGV19882.1"/>
    </source>
</evidence>
<protein>
    <submittedName>
        <fullName evidence="2">MBL fold metallo-hydrolase</fullName>
    </submittedName>
</protein>
<dbReference type="SMART" id="SM00849">
    <property type="entry name" value="Lactamase_B"/>
    <property type="match status" value="1"/>
</dbReference>
<name>A0A918MF29_9ACTN</name>
<dbReference type="RefSeq" id="WP_191877487.1">
    <property type="nucleotide sequence ID" value="NZ_BMTD01000021.1"/>
</dbReference>
<dbReference type="InterPro" id="IPR050855">
    <property type="entry name" value="NDM-1-like"/>
</dbReference>
<gene>
    <name evidence="2" type="ORF">GCM10010260_69860</name>
</gene>
<accession>A0A918MF29</accession>
<dbReference type="Proteomes" id="UP000618795">
    <property type="component" value="Unassembled WGS sequence"/>
</dbReference>
<evidence type="ECO:0000313" key="3">
    <source>
        <dbReference type="Proteomes" id="UP000618795"/>
    </source>
</evidence>
<dbReference type="AlphaFoldDB" id="A0A918MF29"/>
<dbReference type="CDD" id="cd16282">
    <property type="entry name" value="metallo-hydrolase-like_MBL-fold"/>
    <property type="match status" value="1"/>
</dbReference>
<dbReference type="EMBL" id="BMTD01000021">
    <property type="protein sequence ID" value="GGV19882.1"/>
    <property type="molecule type" value="Genomic_DNA"/>
</dbReference>
<dbReference type="InterPro" id="IPR036866">
    <property type="entry name" value="RibonucZ/Hydroxyglut_hydro"/>
</dbReference>
<evidence type="ECO:0000259" key="1">
    <source>
        <dbReference type="SMART" id="SM00849"/>
    </source>
</evidence>
<proteinExistence type="predicted"/>
<comment type="caution">
    <text evidence="2">The sequence shown here is derived from an EMBL/GenBank/DDBJ whole genome shotgun (WGS) entry which is preliminary data.</text>
</comment>
<organism evidence="2 3">
    <name type="scientific">Streptomyces filipinensis</name>
    <dbReference type="NCBI Taxonomy" id="66887"/>
    <lineage>
        <taxon>Bacteria</taxon>
        <taxon>Bacillati</taxon>
        <taxon>Actinomycetota</taxon>
        <taxon>Actinomycetes</taxon>
        <taxon>Kitasatosporales</taxon>
        <taxon>Streptomycetaceae</taxon>
        <taxon>Streptomyces</taxon>
    </lineage>
</organism>
<dbReference type="Pfam" id="PF00753">
    <property type="entry name" value="Lactamase_B"/>
    <property type="match status" value="1"/>
</dbReference>
<reference evidence="2" key="2">
    <citation type="submission" date="2020-09" db="EMBL/GenBank/DDBJ databases">
        <authorList>
            <person name="Sun Q."/>
            <person name="Ohkuma M."/>
        </authorList>
    </citation>
    <scope>NUCLEOTIDE SEQUENCE</scope>
    <source>
        <strain evidence="2">JCM 4369</strain>
    </source>
</reference>
<sequence>MTKPELLCTGHRRHSPVPQACGTEIADGVFACTPPGDGWCLNNAGLITGPEGVTAIDTVATAPRSLALRAFAEALRAGPVRAVVNTHHHGGHTFGNALFPGATVIAHSLARSEMAESGLALTQLWPDAEWGEIRLVLPSVVFDERLTLYSGDRRIELVFCGPAHTTNDVVAWLPDDGVLFTGDVALSGATPCTLAGSVEGALRAVATLRAFGARTIVCGRGPVCGPEVLDETEAYLRWVQIIAMEGWQQGLTPMETAREAGAGDFGHLLDAERIVGNLHRAYAELDGGALGRPLELPPVFAEMAEHNGGVLPACLAC</sequence>
<dbReference type="PANTHER" id="PTHR42951">
    <property type="entry name" value="METALLO-BETA-LACTAMASE DOMAIN-CONTAINING"/>
    <property type="match status" value="1"/>
</dbReference>
<dbReference type="SUPFAM" id="SSF56281">
    <property type="entry name" value="Metallo-hydrolase/oxidoreductase"/>
    <property type="match status" value="1"/>
</dbReference>